<dbReference type="RefSeq" id="WP_012186898.1">
    <property type="nucleotide sequence ID" value="NC_009954.1"/>
</dbReference>
<gene>
    <name evidence="9" type="ordered locus">Cmaq_1862</name>
</gene>
<dbReference type="PANTHER" id="PTHR43724">
    <property type="entry name" value="PYRUVATE SYNTHASE SUBUNIT PORD"/>
    <property type="match status" value="1"/>
</dbReference>
<feature type="domain" description="4Fe-4S ferredoxin-type" evidence="8">
    <location>
        <begin position="74"/>
        <end position="103"/>
    </location>
</feature>
<keyword evidence="4" id="KW-0677">Repeat</keyword>
<keyword evidence="3" id="KW-0479">Metal-binding</keyword>
<dbReference type="InterPro" id="IPR017900">
    <property type="entry name" value="4Fe4S_Fe_S_CS"/>
</dbReference>
<evidence type="ECO:0000313" key="9">
    <source>
        <dbReference type="EMBL" id="ABW02679.1"/>
    </source>
</evidence>
<dbReference type="GO" id="GO:0046872">
    <property type="term" value="F:metal ion binding"/>
    <property type="evidence" value="ECO:0007669"/>
    <property type="project" value="UniProtKB-KW"/>
</dbReference>
<dbReference type="EMBL" id="CP000852">
    <property type="protein sequence ID" value="ABW02679.1"/>
    <property type="molecule type" value="Genomic_DNA"/>
</dbReference>
<proteinExistence type="predicted"/>
<dbReference type="Proteomes" id="UP000001137">
    <property type="component" value="Chromosome"/>
</dbReference>
<dbReference type="InterPro" id="IPR017896">
    <property type="entry name" value="4Fe4S_Fe-S-bd"/>
</dbReference>
<dbReference type="GeneID" id="5709662"/>
<dbReference type="SUPFAM" id="SSF54862">
    <property type="entry name" value="4Fe-4S ferredoxins"/>
    <property type="match status" value="1"/>
</dbReference>
<comment type="cofactor">
    <cofactor evidence="1">
        <name>[4Fe-4S] cluster</name>
        <dbReference type="ChEBI" id="CHEBI:49883"/>
    </cofactor>
</comment>
<reference evidence="9 10" key="1">
    <citation type="submission" date="2007-10" db="EMBL/GenBank/DDBJ databases">
        <title>Complete sequence of Caldivirga maquilingensis IC-167.</title>
        <authorList>
            <consortium name="US DOE Joint Genome Institute"/>
            <person name="Copeland A."/>
            <person name="Lucas S."/>
            <person name="Lapidus A."/>
            <person name="Barry K."/>
            <person name="Glavina del Rio T."/>
            <person name="Dalin E."/>
            <person name="Tice H."/>
            <person name="Pitluck S."/>
            <person name="Saunders E."/>
            <person name="Brettin T."/>
            <person name="Bruce D."/>
            <person name="Detter J.C."/>
            <person name="Han C."/>
            <person name="Schmutz J."/>
            <person name="Larimer F."/>
            <person name="Land M."/>
            <person name="Hauser L."/>
            <person name="Kyrpides N."/>
            <person name="Ivanova N."/>
            <person name="Biddle J.F."/>
            <person name="Zhang Z."/>
            <person name="Fitz-Gibbon S.T."/>
            <person name="Lowe T.M."/>
            <person name="Saltikov C."/>
            <person name="House C.H."/>
            <person name="Richardson P."/>
        </authorList>
    </citation>
    <scope>NUCLEOTIDE SEQUENCE [LARGE SCALE GENOMIC DNA]</scope>
    <source>
        <strain evidence="10">ATCC 700844 / DSM 13496 / JCM 10307 / IC-167</strain>
    </source>
</reference>
<keyword evidence="6" id="KW-0408">Iron</keyword>
<feature type="domain" description="4Fe-4S ferredoxin-type" evidence="8">
    <location>
        <begin position="33"/>
        <end position="63"/>
    </location>
</feature>
<keyword evidence="10" id="KW-1185">Reference proteome</keyword>
<dbReference type="Gene3D" id="3.30.70.20">
    <property type="match status" value="2"/>
</dbReference>
<dbReference type="KEGG" id="cma:Cmaq_1862"/>
<evidence type="ECO:0000256" key="3">
    <source>
        <dbReference type="ARBA" id="ARBA00022723"/>
    </source>
</evidence>
<dbReference type="HOGENOM" id="CLU_139698_1_1_2"/>
<accession>A8MB50</accession>
<protein>
    <submittedName>
        <fullName evidence="9">Pyruvate ferredoxin/flavodoxin oxidoreductase, delta subunit</fullName>
    </submittedName>
</protein>
<dbReference type="eggNOG" id="arCOG01605">
    <property type="taxonomic scope" value="Archaea"/>
</dbReference>
<evidence type="ECO:0000313" key="10">
    <source>
        <dbReference type="Proteomes" id="UP000001137"/>
    </source>
</evidence>
<dbReference type="Pfam" id="PF13237">
    <property type="entry name" value="Fer4_10"/>
    <property type="match status" value="1"/>
</dbReference>
<keyword evidence="5" id="KW-0813">Transport</keyword>
<dbReference type="GO" id="GO:0016625">
    <property type="term" value="F:oxidoreductase activity, acting on the aldehyde or oxo group of donors, iron-sulfur protein as acceptor"/>
    <property type="evidence" value="ECO:0007669"/>
    <property type="project" value="InterPro"/>
</dbReference>
<evidence type="ECO:0000256" key="1">
    <source>
        <dbReference type="ARBA" id="ARBA00001966"/>
    </source>
</evidence>
<dbReference type="NCBIfam" id="TIGR02179">
    <property type="entry name" value="PorD_KorD"/>
    <property type="match status" value="1"/>
</dbReference>
<dbReference type="STRING" id="397948.Cmaq_1862"/>
<keyword evidence="9" id="KW-0670">Pyruvate</keyword>
<keyword evidence="2" id="KW-0004">4Fe-4S</keyword>
<sequence length="107" mass="12227">MSELKSWTQIPIGGYITEPKNSMNNKTGSWRTQRPVIDQDACTRCRICWLYCPEPAILELDKPYVAKNGRKYSITFEVNYDYCKGCGICANECPVKAIKMVPEVVQQ</sequence>
<evidence type="ECO:0000259" key="8">
    <source>
        <dbReference type="PROSITE" id="PS51379"/>
    </source>
</evidence>
<evidence type="ECO:0000256" key="7">
    <source>
        <dbReference type="ARBA" id="ARBA00023014"/>
    </source>
</evidence>
<dbReference type="PANTHER" id="PTHR43724:SF1">
    <property type="entry name" value="PYRUVATE SYNTHASE SUBUNIT PORD"/>
    <property type="match status" value="1"/>
</dbReference>
<organism evidence="9 10">
    <name type="scientific">Caldivirga maquilingensis (strain ATCC 700844 / DSM 13496 / JCM 10307 / IC-167)</name>
    <dbReference type="NCBI Taxonomy" id="397948"/>
    <lineage>
        <taxon>Archaea</taxon>
        <taxon>Thermoproteota</taxon>
        <taxon>Thermoprotei</taxon>
        <taxon>Thermoproteales</taxon>
        <taxon>Thermoproteaceae</taxon>
        <taxon>Caldivirga</taxon>
    </lineage>
</organism>
<dbReference type="AlphaFoldDB" id="A8MB50"/>
<dbReference type="PROSITE" id="PS00198">
    <property type="entry name" value="4FE4S_FER_1"/>
    <property type="match status" value="1"/>
</dbReference>
<evidence type="ECO:0000256" key="6">
    <source>
        <dbReference type="ARBA" id="ARBA00023004"/>
    </source>
</evidence>
<keyword evidence="7" id="KW-0411">Iron-sulfur</keyword>
<evidence type="ECO:0000256" key="2">
    <source>
        <dbReference type="ARBA" id="ARBA00022485"/>
    </source>
</evidence>
<keyword evidence="5" id="KW-0249">Electron transport</keyword>
<evidence type="ECO:0000256" key="5">
    <source>
        <dbReference type="ARBA" id="ARBA00022982"/>
    </source>
</evidence>
<dbReference type="InterPro" id="IPR011898">
    <property type="entry name" value="PorD_KorD"/>
</dbReference>
<evidence type="ECO:0000256" key="4">
    <source>
        <dbReference type="ARBA" id="ARBA00022737"/>
    </source>
</evidence>
<dbReference type="GO" id="GO:0051539">
    <property type="term" value="F:4 iron, 4 sulfur cluster binding"/>
    <property type="evidence" value="ECO:0007669"/>
    <property type="project" value="UniProtKB-KW"/>
</dbReference>
<name>A8MB50_CALMQ</name>
<dbReference type="PROSITE" id="PS51379">
    <property type="entry name" value="4FE4S_FER_2"/>
    <property type="match status" value="2"/>
</dbReference>
<dbReference type="OrthoDB" id="23478at2157"/>